<reference evidence="3 4" key="1">
    <citation type="submission" date="2017-10" db="EMBL/GenBank/DDBJ databases">
        <title>Whole genome sequencing of Pseudoxanthomonas broegbernensis DSM 12573(T).</title>
        <authorList>
            <person name="Kumar S."/>
            <person name="Bansal K."/>
            <person name="Kaur A."/>
            <person name="Patil P."/>
            <person name="Sharma S."/>
            <person name="Patil P.B."/>
        </authorList>
    </citation>
    <scope>NUCLEOTIDE SEQUENCE [LARGE SCALE GENOMIC DNA]</scope>
    <source>
        <strain evidence="3 4">DSM 12573</strain>
    </source>
</reference>
<dbReference type="PROSITE" id="PS50405">
    <property type="entry name" value="GST_CTER"/>
    <property type="match status" value="1"/>
</dbReference>
<dbReference type="SUPFAM" id="SSF52833">
    <property type="entry name" value="Thioredoxin-like"/>
    <property type="match status" value="1"/>
</dbReference>
<keyword evidence="4" id="KW-1185">Reference proteome</keyword>
<dbReference type="EMBL" id="MWIP01000001">
    <property type="protein sequence ID" value="KAF1688015.1"/>
    <property type="molecule type" value="Genomic_DNA"/>
</dbReference>
<name>A0A7V8GPW8_9GAMM</name>
<dbReference type="InterPro" id="IPR036249">
    <property type="entry name" value="Thioredoxin-like_sf"/>
</dbReference>
<dbReference type="SUPFAM" id="SSF47616">
    <property type="entry name" value="GST C-terminal domain-like"/>
    <property type="match status" value="1"/>
</dbReference>
<organism evidence="3 4">
    <name type="scientific">Pseudoxanthomonas broegbernensis</name>
    <dbReference type="NCBI Taxonomy" id="83619"/>
    <lineage>
        <taxon>Bacteria</taxon>
        <taxon>Pseudomonadati</taxon>
        <taxon>Pseudomonadota</taxon>
        <taxon>Gammaproteobacteria</taxon>
        <taxon>Lysobacterales</taxon>
        <taxon>Lysobacteraceae</taxon>
        <taxon>Pseudoxanthomonas</taxon>
    </lineage>
</organism>
<dbReference type="PROSITE" id="PS50404">
    <property type="entry name" value="GST_NTER"/>
    <property type="match status" value="1"/>
</dbReference>
<dbReference type="InterPro" id="IPR004045">
    <property type="entry name" value="Glutathione_S-Trfase_N"/>
</dbReference>
<evidence type="ECO:0000313" key="3">
    <source>
        <dbReference type="EMBL" id="KAF1688015.1"/>
    </source>
</evidence>
<dbReference type="RefSeq" id="WP_162309568.1">
    <property type="nucleotide sequence ID" value="NZ_JACHGU010000003.1"/>
</dbReference>
<dbReference type="InterPro" id="IPR040079">
    <property type="entry name" value="Glutathione_S-Trfase"/>
</dbReference>
<dbReference type="Gene3D" id="3.40.30.10">
    <property type="entry name" value="Glutaredoxin"/>
    <property type="match status" value="1"/>
</dbReference>
<keyword evidence="3" id="KW-0808">Transferase</keyword>
<proteinExistence type="predicted"/>
<dbReference type="CDD" id="cd03056">
    <property type="entry name" value="GST_N_4"/>
    <property type="match status" value="1"/>
</dbReference>
<evidence type="ECO:0000259" key="1">
    <source>
        <dbReference type="PROSITE" id="PS50404"/>
    </source>
</evidence>
<dbReference type="PANTHER" id="PTHR44051:SF2">
    <property type="entry name" value="HYPOTHETICAL GLUTATHIONE S-TRANSFERASE LIKE PROTEIN"/>
    <property type="match status" value="1"/>
</dbReference>
<dbReference type="Gene3D" id="1.20.1050.10">
    <property type="match status" value="1"/>
</dbReference>
<feature type="domain" description="GST N-terminal" evidence="1">
    <location>
        <begin position="1"/>
        <end position="82"/>
    </location>
</feature>
<evidence type="ECO:0000313" key="4">
    <source>
        <dbReference type="Proteomes" id="UP000462066"/>
    </source>
</evidence>
<accession>A0A7V8GPW8</accession>
<sequence length="221" mass="24685">MITIRGMSQSGNCYKLLLLLEQMDSNYRWIEVDAPSGATRTPEFLARYPQGKVPVLELDDGRVLTESNAILYWLAGQATASGPRFLPEDPWLRAQALSWMFFEQYSHEPYLAVARFIRAWLPPDSPRRAELPRLRERGHQALASMERHLAAADWFTGPDYGIADVALFAYTHCAADGGFDLASYPCLERWLARVRATPGFVPMPALDAETAARLALPDAGA</sequence>
<dbReference type="Pfam" id="PF13410">
    <property type="entry name" value="GST_C_2"/>
    <property type="match status" value="1"/>
</dbReference>
<dbReference type="Proteomes" id="UP000462066">
    <property type="component" value="Unassembled WGS sequence"/>
</dbReference>
<dbReference type="PANTHER" id="PTHR44051">
    <property type="entry name" value="GLUTATHIONE S-TRANSFERASE-RELATED"/>
    <property type="match status" value="1"/>
</dbReference>
<dbReference type="GO" id="GO:0016740">
    <property type="term" value="F:transferase activity"/>
    <property type="evidence" value="ECO:0007669"/>
    <property type="project" value="UniProtKB-KW"/>
</dbReference>
<feature type="domain" description="GST C-terminal" evidence="2">
    <location>
        <begin position="89"/>
        <end position="214"/>
    </location>
</feature>
<gene>
    <name evidence="3" type="ORF">B1992_00850</name>
</gene>
<comment type="caution">
    <text evidence="3">The sequence shown here is derived from an EMBL/GenBank/DDBJ whole genome shotgun (WGS) entry which is preliminary data.</text>
</comment>
<dbReference type="InterPro" id="IPR036282">
    <property type="entry name" value="Glutathione-S-Trfase_C_sf"/>
</dbReference>
<dbReference type="SFLD" id="SFLDG00358">
    <property type="entry name" value="Main_(cytGST)"/>
    <property type="match status" value="1"/>
</dbReference>
<dbReference type="SFLD" id="SFLDS00019">
    <property type="entry name" value="Glutathione_Transferase_(cytos"/>
    <property type="match status" value="1"/>
</dbReference>
<dbReference type="Pfam" id="PF13409">
    <property type="entry name" value="GST_N_2"/>
    <property type="match status" value="1"/>
</dbReference>
<dbReference type="SFLD" id="SFLDG01151">
    <property type="entry name" value="Main.2:_Nu-like"/>
    <property type="match status" value="1"/>
</dbReference>
<evidence type="ECO:0000259" key="2">
    <source>
        <dbReference type="PROSITE" id="PS50405"/>
    </source>
</evidence>
<protein>
    <submittedName>
        <fullName evidence="3">Glutathione S-transferase</fullName>
    </submittedName>
</protein>
<dbReference type="AlphaFoldDB" id="A0A7V8GPW8"/>
<dbReference type="InterPro" id="IPR010987">
    <property type="entry name" value="Glutathione-S-Trfase_C-like"/>
</dbReference>